<dbReference type="EMBL" id="JH793500">
    <property type="protein sequence ID" value="ELQ38197.1"/>
    <property type="molecule type" value="Genomic_DNA"/>
</dbReference>
<accession>A0AA97PKR1</accession>
<reference evidence="2" key="1">
    <citation type="journal article" date="2012" name="PLoS Genet.">
        <title>Comparative analysis of the genomes of two field isolates of the rice blast fungus Magnaporthe oryzae.</title>
        <authorList>
            <person name="Xue M."/>
            <person name="Yang J."/>
            <person name="Li Z."/>
            <person name="Hu S."/>
            <person name="Yao N."/>
            <person name="Dean R.A."/>
            <person name="Zhao W."/>
            <person name="Shen M."/>
            <person name="Zhang H."/>
            <person name="Li C."/>
            <person name="Liu L."/>
            <person name="Cao L."/>
            <person name="Xu X."/>
            <person name="Xing Y."/>
            <person name="Hsiang T."/>
            <person name="Zhang Z."/>
            <person name="Xu J.R."/>
            <person name="Peng Y.L."/>
        </authorList>
    </citation>
    <scope>NUCLEOTIDE SEQUENCE</scope>
    <source>
        <strain evidence="2">Y34</strain>
    </source>
</reference>
<name>A0AA97PKR1_PYRO3</name>
<gene>
    <name evidence="2" type="ORF">OOU_Y34scaffold00548g13</name>
</gene>
<feature type="chain" id="PRO_5041658682" description="Secreted protein" evidence="1">
    <location>
        <begin position="27"/>
        <end position="330"/>
    </location>
</feature>
<evidence type="ECO:0008006" key="3">
    <source>
        <dbReference type="Google" id="ProtNLM"/>
    </source>
</evidence>
<organism evidence="2">
    <name type="scientific">Pyricularia oryzae (strain Y34)</name>
    <name type="common">Rice blast fungus</name>
    <name type="synonym">Magnaporthe oryzae</name>
    <dbReference type="NCBI Taxonomy" id="1143189"/>
    <lineage>
        <taxon>Eukaryota</taxon>
        <taxon>Fungi</taxon>
        <taxon>Dikarya</taxon>
        <taxon>Ascomycota</taxon>
        <taxon>Pezizomycotina</taxon>
        <taxon>Sordariomycetes</taxon>
        <taxon>Sordariomycetidae</taxon>
        <taxon>Magnaporthales</taxon>
        <taxon>Pyriculariaceae</taxon>
        <taxon>Pyricularia</taxon>
    </lineage>
</organism>
<proteinExistence type="predicted"/>
<dbReference type="Proteomes" id="UP000011086">
    <property type="component" value="Unassembled WGS sequence"/>
</dbReference>
<evidence type="ECO:0000313" key="2">
    <source>
        <dbReference type="EMBL" id="ELQ38197.1"/>
    </source>
</evidence>
<protein>
    <recommendedName>
        <fullName evidence="3">Secreted protein</fullName>
    </recommendedName>
</protein>
<keyword evidence="1" id="KW-0732">Signal</keyword>
<dbReference type="AlphaFoldDB" id="A0AA97PKR1"/>
<feature type="signal peptide" evidence="1">
    <location>
        <begin position="1"/>
        <end position="26"/>
    </location>
</feature>
<evidence type="ECO:0000256" key="1">
    <source>
        <dbReference type="SAM" id="SignalP"/>
    </source>
</evidence>
<sequence length="330" mass="36710">MLNLVRVMLVCSLCSLLRWLGGSISAKSVDASGTTSGTATGKDSYVAAGCCENKIPENSRGYEEVTVVQPVAWLIHASLPPGREKSHNGRNGAWLGTRKAIRYKQNHQCTSVRMEQPRSSVDSHIVRSVYVWYWGTYRLHYPSPSGNTKARPNGWYLGQVSKQTGVHIPPCIDVEGVTMLSRLVLPQSGLGGYQTPLSQGRRGTADTSLCFHGTYHCIPLSHRQRNVGENIIAKQACPNIEARQPRWRDALDKRRAARSPQRGARAASNLLEKLFLYRAHLVRCLGTQGEVQFNMEVNWKSSTRPASLRVKSTCKTLSLCRYKPFSSKRA</sequence>